<dbReference type="InterPro" id="IPR003409">
    <property type="entry name" value="MORN"/>
</dbReference>
<dbReference type="InterPro" id="IPR053064">
    <property type="entry name" value="Ankyrin-MYND_domain-protein"/>
</dbReference>
<feature type="region of interest" description="Disordered" evidence="2">
    <location>
        <begin position="1"/>
        <end position="60"/>
    </location>
</feature>
<dbReference type="Proteomes" id="UP000550707">
    <property type="component" value="Unassembled WGS sequence"/>
</dbReference>
<accession>A0A7J8FPK8</accession>
<evidence type="ECO:0000256" key="1">
    <source>
        <dbReference type="ARBA" id="ARBA00022737"/>
    </source>
</evidence>
<dbReference type="SUPFAM" id="SSF82185">
    <property type="entry name" value="Histone H3 K4-specific methyltransferase SET7/9 N-terminal domain"/>
    <property type="match status" value="1"/>
</dbReference>
<dbReference type="AlphaFoldDB" id="A0A7J8FPK8"/>
<evidence type="ECO:0000313" key="4">
    <source>
        <dbReference type="Proteomes" id="UP000550707"/>
    </source>
</evidence>
<proteinExistence type="predicted"/>
<comment type="caution">
    <text evidence="3">The sequence shown here is derived from an EMBL/GenBank/DDBJ whole genome shotgun (WGS) entry which is preliminary data.</text>
</comment>
<evidence type="ECO:0000313" key="3">
    <source>
        <dbReference type="EMBL" id="KAF6449590.1"/>
    </source>
</evidence>
<organism evidence="3 4">
    <name type="scientific">Molossus molossus</name>
    <name type="common">Pallas' mastiff bat</name>
    <name type="synonym">Vespertilio molossus</name>
    <dbReference type="NCBI Taxonomy" id="27622"/>
    <lineage>
        <taxon>Eukaryota</taxon>
        <taxon>Metazoa</taxon>
        <taxon>Chordata</taxon>
        <taxon>Craniata</taxon>
        <taxon>Vertebrata</taxon>
        <taxon>Euteleostomi</taxon>
        <taxon>Mammalia</taxon>
        <taxon>Eutheria</taxon>
        <taxon>Laurasiatheria</taxon>
        <taxon>Chiroptera</taxon>
        <taxon>Yangochiroptera</taxon>
        <taxon>Molossidae</taxon>
        <taxon>Molossus</taxon>
    </lineage>
</organism>
<sequence length="209" mass="23582">MESGYNSDQVPRDGQVKGRGSEPAAFEDPGTLESSTLFSKRNVPGTLEEEEEESQDPLREQDLKEAYVQLVRGMQEWQDGCVYRGHFGLDMKLGYGEFSWPTGESYQGQFYRDHRHGFGTYMWPDGSRFTGMFYLSCRDGYGTMYMKARLFQCNSQENPPTSVYSAEGFDKQSLTTTAEIQTDPSPKTTLCPLVTDLSSIPQPLPIPFA</sequence>
<dbReference type="EMBL" id="JACASF010000011">
    <property type="protein sequence ID" value="KAF6449590.1"/>
    <property type="molecule type" value="Genomic_DNA"/>
</dbReference>
<keyword evidence="1" id="KW-0677">Repeat</keyword>
<feature type="compositionally biased region" description="Basic and acidic residues" evidence="2">
    <location>
        <begin position="10"/>
        <end position="20"/>
    </location>
</feature>
<dbReference type="PANTHER" id="PTHR15897:SF2">
    <property type="entry name" value="ANKYRIN REPEAT AND MYND DOMAIN-CONTAINING PROTEIN 1"/>
    <property type="match status" value="1"/>
</dbReference>
<dbReference type="Gene3D" id="2.20.110.10">
    <property type="entry name" value="Histone H3 K4-specific methyltransferase SET7/9 N-terminal domain"/>
    <property type="match status" value="1"/>
</dbReference>
<evidence type="ECO:0000256" key="2">
    <source>
        <dbReference type="SAM" id="MobiDB-lite"/>
    </source>
</evidence>
<gene>
    <name evidence="3" type="ORF">HJG59_000702</name>
</gene>
<protein>
    <submittedName>
        <fullName evidence="3">Ankyrin repeat and MYND domain containing 1</fullName>
    </submittedName>
</protein>
<keyword evidence="4" id="KW-1185">Reference proteome</keyword>
<dbReference type="Pfam" id="PF02493">
    <property type="entry name" value="MORN"/>
    <property type="match status" value="2"/>
</dbReference>
<dbReference type="PANTHER" id="PTHR15897">
    <property type="entry name" value="ANKYRIN REPEAT AND MYND DOMAIN PROTEIN 1"/>
    <property type="match status" value="1"/>
</dbReference>
<name>A0A7J8FPK8_MOLMO</name>
<dbReference type="SMART" id="SM00698">
    <property type="entry name" value="MORN"/>
    <property type="match status" value="2"/>
</dbReference>
<reference evidence="3 4" key="1">
    <citation type="journal article" date="2020" name="Nature">
        <title>Six reference-quality genomes reveal evolution of bat adaptations.</title>
        <authorList>
            <person name="Jebb D."/>
            <person name="Huang Z."/>
            <person name="Pippel M."/>
            <person name="Hughes G.M."/>
            <person name="Lavrichenko K."/>
            <person name="Devanna P."/>
            <person name="Winkler S."/>
            <person name="Jermiin L.S."/>
            <person name="Skirmuntt E.C."/>
            <person name="Katzourakis A."/>
            <person name="Burkitt-Gray L."/>
            <person name="Ray D.A."/>
            <person name="Sullivan K.A.M."/>
            <person name="Roscito J.G."/>
            <person name="Kirilenko B.M."/>
            <person name="Davalos L.M."/>
            <person name="Corthals A.P."/>
            <person name="Power M.L."/>
            <person name="Jones G."/>
            <person name="Ransome R.D."/>
            <person name="Dechmann D.K.N."/>
            <person name="Locatelli A.G."/>
            <person name="Puechmaille S.J."/>
            <person name="Fedrigo O."/>
            <person name="Jarvis E.D."/>
            <person name="Hiller M."/>
            <person name="Vernes S.C."/>
            <person name="Myers E.W."/>
            <person name="Teeling E.C."/>
        </authorList>
    </citation>
    <scope>NUCLEOTIDE SEQUENCE [LARGE SCALE GENOMIC DNA]</scope>
    <source>
        <strain evidence="3">MMolMol1</strain>
        <tissue evidence="3">Muscle</tissue>
    </source>
</reference>